<evidence type="ECO:0000313" key="3">
    <source>
        <dbReference type="Proteomes" id="UP001498398"/>
    </source>
</evidence>
<feature type="compositionally biased region" description="Basic and acidic residues" evidence="1">
    <location>
        <begin position="1"/>
        <end position="18"/>
    </location>
</feature>
<protein>
    <submittedName>
        <fullName evidence="2">Uncharacterized protein</fullName>
    </submittedName>
</protein>
<name>A0ABR1J7P6_9AGAR</name>
<accession>A0ABR1J7P6</accession>
<dbReference type="EMBL" id="JBANRG010000026">
    <property type="protein sequence ID" value="KAK7453387.1"/>
    <property type="molecule type" value="Genomic_DNA"/>
</dbReference>
<dbReference type="Proteomes" id="UP001498398">
    <property type="component" value="Unassembled WGS sequence"/>
</dbReference>
<gene>
    <name evidence="2" type="ORF">VKT23_011651</name>
</gene>
<reference evidence="2 3" key="1">
    <citation type="submission" date="2024-01" db="EMBL/GenBank/DDBJ databases">
        <title>A draft genome for the cacao thread blight pathogen Marasmiellus scandens.</title>
        <authorList>
            <person name="Baruah I.K."/>
            <person name="Leung J."/>
            <person name="Bukari Y."/>
            <person name="Amoako-Attah I."/>
            <person name="Meinhardt L.W."/>
            <person name="Bailey B.A."/>
            <person name="Cohen S.P."/>
        </authorList>
    </citation>
    <scope>NUCLEOTIDE SEQUENCE [LARGE SCALE GENOMIC DNA]</scope>
    <source>
        <strain evidence="2 3">GH-19</strain>
    </source>
</reference>
<evidence type="ECO:0000256" key="1">
    <source>
        <dbReference type="SAM" id="MobiDB-lite"/>
    </source>
</evidence>
<proteinExistence type="predicted"/>
<keyword evidence="3" id="KW-1185">Reference proteome</keyword>
<evidence type="ECO:0000313" key="2">
    <source>
        <dbReference type="EMBL" id="KAK7453387.1"/>
    </source>
</evidence>
<feature type="region of interest" description="Disordered" evidence="1">
    <location>
        <begin position="1"/>
        <end position="50"/>
    </location>
</feature>
<comment type="caution">
    <text evidence="2">The sequence shown here is derived from an EMBL/GenBank/DDBJ whole genome shotgun (WGS) entry which is preliminary data.</text>
</comment>
<sequence>MGSIRCKAEAKAEAERQLSMRLPPRLRPKSQRFNSSDIEETKQLGGSKVTVDATREFETAPVQDEPLSTDIEMQDVDEHQQTEQYKLDVPQPSQLVLHHLFSPANLSRILYPSLPLNVPTILGNVTNNSTAPTSLLVVKEFQSMDQNVKLTPNEKKRYNIMATDEWIADFNEHEVLCRGCGLVFQMEKPNKFYMSNFRKHKGKCSGVRKGEKIIAKAPHLNTLLSV</sequence>
<organism evidence="2 3">
    <name type="scientific">Marasmiellus scandens</name>
    <dbReference type="NCBI Taxonomy" id="2682957"/>
    <lineage>
        <taxon>Eukaryota</taxon>
        <taxon>Fungi</taxon>
        <taxon>Dikarya</taxon>
        <taxon>Basidiomycota</taxon>
        <taxon>Agaricomycotina</taxon>
        <taxon>Agaricomycetes</taxon>
        <taxon>Agaricomycetidae</taxon>
        <taxon>Agaricales</taxon>
        <taxon>Marasmiineae</taxon>
        <taxon>Omphalotaceae</taxon>
        <taxon>Marasmiellus</taxon>
    </lineage>
</organism>